<dbReference type="OrthoDB" id="2687876at2759"/>
<name>A0A6A5YIC9_9PLEO</name>
<accession>A0A6A5YIC9</accession>
<organism evidence="1 2">
    <name type="scientific">Lophiotrema nucula</name>
    <dbReference type="NCBI Taxonomy" id="690887"/>
    <lineage>
        <taxon>Eukaryota</taxon>
        <taxon>Fungi</taxon>
        <taxon>Dikarya</taxon>
        <taxon>Ascomycota</taxon>
        <taxon>Pezizomycotina</taxon>
        <taxon>Dothideomycetes</taxon>
        <taxon>Pleosporomycetidae</taxon>
        <taxon>Pleosporales</taxon>
        <taxon>Lophiotremataceae</taxon>
        <taxon>Lophiotrema</taxon>
    </lineage>
</organism>
<dbReference type="EMBL" id="ML977366">
    <property type="protein sequence ID" value="KAF2106087.1"/>
    <property type="molecule type" value="Genomic_DNA"/>
</dbReference>
<dbReference type="AlphaFoldDB" id="A0A6A5YIC9"/>
<reference evidence="1" key="1">
    <citation type="journal article" date="2020" name="Stud. Mycol.">
        <title>101 Dothideomycetes genomes: a test case for predicting lifestyles and emergence of pathogens.</title>
        <authorList>
            <person name="Haridas S."/>
            <person name="Albert R."/>
            <person name="Binder M."/>
            <person name="Bloem J."/>
            <person name="Labutti K."/>
            <person name="Salamov A."/>
            <person name="Andreopoulos B."/>
            <person name="Baker S."/>
            <person name="Barry K."/>
            <person name="Bills G."/>
            <person name="Bluhm B."/>
            <person name="Cannon C."/>
            <person name="Castanera R."/>
            <person name="Culley D."/>
            <person name="Daum C."/>
            <person name="Ezra D."/>
            <person name="Gonzalez J."/>
            <person name="Henrissat B."/>
            <person name="Kuo A."/>
            <person name="Liang C."/>
            <person name="Lipzen A."/>
            <person name="Lutzoni F."/>
            <person name="Magnuson J."/>
            <person name="Mondo S."/>
            <person name="Nolan M."/>
            <person name="Ohm R."/>
            <person name="Pangilinan J."/>
            <person name="Park H.-J."/>
            <person name="Ramirez L."/>
            <person name="Alfaro M."/>
            <person name="Sun H."/>
            <person name="Tritt A."/>
            <person name="Yoshinaga Y."/>
            <person name="Zwiers L.-H."/>
            <person name="Turgeon B."/>
            <person name="Goodwin S."/>
            <person name="Spatafora J."/>
            <person name="Crous P."/>
            <person name="Grigoriev I."/>
        </authorList>
    </citation>
    <scope>NUCLEOTIDE SEQUENCE</scope>
    <source>
        <strain evidence="1">CBS 627.86</strain>
    </source>
</reference>
<evidence type="ECO:0000313" key="2">
    <source>
        <dbReference type="Proteomes" id="UP000799770"/>
    </source>
</evidence>
<dbReference type="Gene3D" id="1.10.510.10">
    <property type="entry name" value="Transferase(Phosphotransferase) domain 1"/>
    <property type="match status" value="1"/>
</dbReference>
<protein>
    <submittedName>
        <fullName evidence="1">Alpha-galactosidase A</fullName>
    </submittedName>
</protein>
<dbReference type="InterPro" id="IPR011009">
    <property type="entry name" value="Kinase-like_dom_sf"/>
</dbReference>
<keyword evidence="2" id="KW-1185">Reference proteome</keyword>
<dbReference type="SUPFAM" id="SSF56112">
    <property type="entry name" value="Protein kinase-like (PK-like)"/>
    <property type="match status" value="1"/>
</dbReference>
<sequence>MLVSSGASAMPTTPPDVQLLQASVDSDDESEFRILVDGRSIRYLTIDPGLYDVGDMCFGPSLISMLPPLPPGDWNQGHISNDASKGRPHFSRVTKAQLPEITNIWHPRQVDYLELGMGKKLRSNVYEATCPCVDSNMIIAKFARFSWEMPQLDAEARAYQWIERQNIGPKFLGHISEEGRVIGFMIERIADCRHAAPGDVALCQQTLRRLHELGIRHGDVNRHNFLVHDGRATLIDFDMAARGADEQALEEEFRRVQEELQDTSGRGGRIVESGAA</sequence>
<dbReference type="Proteomes" id="UP000799770">
    <property type="component" value="Unassembled WGS sequence"/>
</dbReference>
<dbReference type="Pfam" id="PF06293">
    <property type="entry name" value="Kdo"/>
    <property type="match status" value="1"/>
</dbReference>
<evidence type="ECO:0000313" key="1">
    <source>
        <dbReference type="EMBL" id="KAF2106087.1"/>
    </source>
</evidence>
<proteinExistence type="predicted"/>
<gene>
    <name evidence="1" type="ORF">BDV96DRAFT_591431</name>
</gene>